<name>A0A1W2BEL1_9BACT</name>
<accession>A0A1W2BEL1</accession>
<keyword evidence="2" id="KW-1185">Reference proteome</keyword>
<gene>
    <name evidence="1" type="ORF">SAMN02746065_10829</name>
</gene>
<dbReference type="GO" id="GO:0016491">
    <property type="term" value="F:oxidoreductase activity"/>
    <property type="evidence" value="ECO:0007669"/>
    <property type="project" value="TreeGrafter"/>
</dbReference>
<dbReference type="SUPFAM" id="SSF48371">
    <property type="entry name" value="ARM repeat"/>
    <property type="match status" value="2"/>
</dbReference>
<organism evidence="1 2">
    <name type="scientific">Desulfocicer vacuolatum DSM 3385</name>
    <dbReference type="NCBI Taxonomy" id="1121400"/>
    <lineage>
        <taxon>Bacteria</taxon>
        <taxon>Pseudomonadati</taxon>
        <taxon>Thermodesulfobacteriota</taxon>
        <taxon>Desulfobacteria</taxon>
        <taxon>Desulfobacterales</taxon>
        <taxon>Desulfobacteraceae</taxon>
        <taxon>Desulfocicer</taxon>
    </lineage>
</organism>
<dbReference type="PANTHER" id="PTHR12697">
    <property type="entry name" value="PBS LYASE HEAT-LIKE PROTEIN"/>
    <property type="match status" value="1"/>
</dbReference>
<dbReference type="RefSeq" id="WP_084068439.1">
    <property type="nucleotide sequence ID" value="NZ_FWXY01000008.1"/>
</dbReference>
<dbReference type="InterPro" id="IPR016024">
    <property type="entry name" value="ARM-type_fold"/>
</dbReference>
<sequence>MMPTQPDNKQEPEHQNDLSTLVEHLSAPDPDLVQKAVIELKARKGADMVAALIPRLSSPDPPKQIQAMDILVASGPGILVHLGRAMAGADSDLRKMLLDIIRMVGTPEAQEYLIRFLFDEDVNVGVAAAEALGSSGIKDAVPHLIQCLDKEPWLQCAALKSLGRIGNGTVLPHIIALGHGKESLVRFCAVQAVGAIAHVDGVDFLVSVVESREEILIPHAVRGLVRILEKNPEKTRQVLDVLREKINPDALIACLGTANRTTVASAVALLGQLGVPMALDPLIALYKPANAALFDDLCRAVVRLNPKDLTLFNGIMQDSASTDAVKMAVISVMEKLNTPAAAKFLMSYYHHAHPDLKPEILMAMGGRTHSQMPALRDFLHEQLPGDSDDICLGILDALGARPHKDSIPFFLNLSTAQSDTVRNRAADLLSRMDMEQHQGEITRRLISPDDKDVLFALTMMPRALGPVFENHLVKLCRHNTPDIRKKAVARLGVQGNVRVLAAVTSCMNDPHDLVRRAAVRALQEFAPETVSSLLLTVVENDPDHWNRYEAMMGIKALSIVDVIPDLLKGLSRYPDLVKAAVLDFLGEQKKLDLHEQIKVFLQSPAAGVREAAREALTKIGSQ</sequence>
<dbReference type="AlphaFoldDB" id="A0A1W2BEL1"/>
<dbReference type="Gene3D" id="1.25.10.10">
    <property type="entry name" value="Leucine-rich Repeat Variant"/>
    <property type="match status" value="3"/>
</dbReference>
<proteinExistence type="predicted"/>
<dbReference type="SMART" id="SM00567">
    <property type="entry name" value="EZ_HEAT"/>
    <property type="match status" value="7"/>
</dbReference>
<dbReference type="PANTHER" id="PTHR12697:SF5">
    <property type="entry name" value="DEOXYHYPUSINE HYDROXYLASE"/>
    <property type="match status" value="1"/>
</dbReference>
<dbReference type="InterPro" id="IPR004155">
    <property type="entry name" value="PBS_lyase_HEAT"/>
</dbReference>
<dbReference type="STRING" id="1121400.SAMN02746065_10829"/>
<dbReference type="Pfam" id="PF13646">
    <property type="entry name" value="HEAT_2"/>
    <property type="match status" value="2"/>
</dbReference>
<reference evidence="1 2" key="1">
    <citation type="submission" date="2017-04" db="EMBL/GenBank/DDBJ databases">
        <authorList>
            <person name="Afonso C.L."/>
            <person name="Miller P.J."/>
            <person name="Scott M.A."/>
            <person name="Spackman E."/>
            <person name="Goraichik I."/>
            <person name="Dimitrov K.M."/>
            <person name="Suarez D.L."/>
            <person name="Swayne D.E."/>
        </authorList>
    </citation>
    <scope>NUCLEOTIDE SEQUENCE [LARGE SCALE GENOMIC DNA]</scope>
    <source>
        <strain evidence="1 2">DSM 3385</strain>
    </source>
</reference>
<dbReference type="InterPro" id="IPR011989">
    <property type="entry name" value="ARM-like"/>
</dbReference>
<dbReference type="OrthoDB" id="3661251at2"/>
<dbReference type="Proteomes" id="UP000192418">
    <property type="component" value="Unassembled WGS sequence"/>
</dbReference>
<evidence type="ECO:0000313" key="1">
    <source>
        <dbReference type="EMBL" id="SMC71271.1"/>
    </source>
</evidence>
<protein>
    <submittedName>
        <fullName evidence="1">HEAT repeat</fullName>
    </submittedName>
</protein>
<dbReference type="EMBL" id="FWXY01000008">
    <property type="protein sequence ID" value="SMC71271.1"/>
    <property type="molecule type" value="Genomic_DNA"/>
</dbReference>
<evidence type="ECO:0000313" key="2">
    <source>
        <dbReference type="Proteomes" id="UP000192418"/>
    </source>
</evidence>